<feature type="domain" description="Histone deacetylase" evidence="2">
    <location>
        <begin position="21"/>
        <end position="312"/>
    </location>
</feature>
<evidence type="ECO:0000313" key="4">
    <source>
        <dbReference type="Proteomes" id="UP001501337"/>
    </source>
</evidence>
<proteinExistence type="inferred from homology"/>
<dbReference type="Gene3D" id="3.40.800.20">
    <property type="entry name" value="Histone deacetylase domain"/>
    <property type="match status" value="1"/>
</dbReference>
<dbReference type="InterPro" id="IPR023801">
    <property type="entry name" value="His_deacetylse_dom"/>
</dbReference>
<accession>A0ABP7NTW5</accession>
<dbReference type="SUPFAM" id="SSF52768">
    <property type="entry name" value="Arginase/deacetylase"/>
    <property type="match status" value="1"/>
</dbReference>
<evidence type="ECO:0000313" key="3">
    <source>
        <dbReference type="EMBL" id="GAA3954068.1"/>
    </source>
</evidence>
<reference evidence="4" key="1">
    <citation type="journal article" date="2019" name="Int. J. Syst. Evol. Microbiol.">
        <title>The Global Catalogue of Microorganisms (GCM) 10K type strain sequencing project: providing services to taxonomists for standard genome sequencing and annotation.</title>
        <authorList>
            <consortium name="The Broad Institute Genomics Platform"/>
            <consortium name="The Broad Institute Genome Sequencing Center for Infectious Disease"/>
            <person name="Wu L."/>
            <person name="Ma J."/>
        </authorList>
    </citation>
    <scope>NUCLEOTIDE SEQUENCE [LARGE SCALE GENOMIC DNA]</scope>
    <source>
        <strain evidence="4">JCM 17555</strain>
    </source>
</reference>
<dbReference type="Pfam" id="PF00850">
    <property type="entry name" value="Hist_deacetyl"/>
    <property type="match status" value="1"/>
</dbReference>
<evidence type="ECO:0000259" key="2">
    <source>
        <dbReference type="Pfam" id="PF00850"/>
    </source>
</evidence>
<dbReference type="PRINTS" id="PR01270">
    <property type="entry name" value="HDASUPER"/>
</dbReference>
<dbReference type="PANTHER" id="PTHR10625">
    <property type="entry name" value="HISTONE DEACETYLASE HDAC1-RELATED"/>
    <property type="match status" value="1"/>
</dbReference>
<sequence>MAKTAYFQDAAFQRHTMGPLHPESPMRLEAISKRLELSGILKDLRQVKAVEANAHQLELAHSIHHIQYLRDVSPASGEFPIDGDTTMMPHTLEAALLAAGSATQAVDCVFGKGASWGDRGIKRAFCAVRPPGHHAEREQAMGFCYFNNVAIAALHALETCKIKRVAILDFDVHNGNGTIDIFKDDPRVMVCSSFEHPLYPYKYVSVNRDNIICTPLEAHTTSRMFRRAVERSWLHRLQTFKPELIIISAGFDAHTLDPLASLNLETDDYRWVTDMIVDVARVYSEGRIVSCLEGGYHLEALAASVEAHLTALMQ</sequence>
<protein>
    <submittedName>
        <fullName evidence="3">Histone deacetylase family protein</fullName>
    </submittedName>
</protein>
<evidence type="ECO:0000256" key="1">
    <source>
        <dbReference type="ARBA" id="ARBA00005947"/>
    </source>
</evidence>
<gene>
    <name evidence="3" type="ORF">GCM10022278_11040</name>
</gene>
<keyword evidence="4" id="KW-1185">Reference proteome</keyword>
<dbReference type="InterPro" id="IPR023696">
    <property type="entry name" value="Ureohydrolase_dom_sf"/>
</dbReference>
<dbReference type="InterPro" id="IPR037138">
    <property type="entry name" value="His_deacetylse_dom_sf"/>
</dbReference>
<dbReference type="InterPro" id="IPR000286">
    <property type="entry name" value="HDACs"/>
</dbReference>
<name>A0ABP7NTW5_9GAMM</name>
<dbReference type="EMBL" id="BAABBO010000005">
    <property type="protein sequence ID" value="GAA3954068.1"/>
    <property type="molecule type" value="Genomic_DNA"/>
</dbReference>
<dbReference type="PANTHER" id="PTHR10625:SF10">
    <property type="entry name" value="HISTONE DEACETYLASE HDAC1"/>
    <property type="match status" value="1"/>
</dbReference>
<organism evidence="3 4">
    <name type="scientific">Allohahella marinimesophila</name>
    <dbReference type="NCBI Taxonomy" id="1054972"/>
    <lineage>
        <taxon>Bacteria</taxon>
        <taxon>Pseudomonadati</taxon>
        <taxon>Pseudomonadota</taxon>
        <taxon>Gammaproteobacteria</taxon>
        <taxon>Oceanospirillales</taxon>
        <taxon>Hahellaceae</taxon>
        <taxon>Allohahella</taxon>
    </lineage>
</organism>
<comment type="similarity">
    <text evidence="1">Belongs to the histone deacetylase family.</text>
</comment>
<dbReference type="Proteomes" id="UP001501337">
    <property type="component" value="Unassembled WGS sequence"/>
</dbReference>
<dbReference type="CDD" id="cd11599">
    <property type="entry name" value="HDAC_classII_2"/>
    <property type="match status" value="1"/>
</dbReference>
<comment type="caution">
    <text evidence="3">The sequence shown here is derived from an EMBL/GenBank/DDBJ whole genome shotgun (WGS) entry which is preliminary data.</text>
</comment>
<dbReference type="RefSeq" id="WP_344804136.1">
    <property type="nucleotide sequence ID" value="NZ_BAABBO010000005.1"/>
</dbReference>